<dbReference type="Proteomes" id="UP001209746">
    <property type="component" value="Unassembled WGS sequence"/>
</dbReference>
<gene>
    <name evidence="4" type="ORF">OB914_01840</name>
    <name evidence="3" type="ORF">OB916_01180</name>
</gene>
<dbReference type="RefSeq" id="WP_315907446.1">
    <property type="nucleotide sequence ID" value="NZ_JAOPKC010000001.1"/>
</dbReference>
<evidence type="ECO:0000313" key="6">
    <source>
        <dbReference type="Proteomes" id="UP001209746"/>
    </source>
</evidence>
<name>A0AAE3LDY3_9EURY</name>
<comment type="caution">
    <text evidence="4">The sequence shown here is derived from an EMBL/GenBank/DDBJ whole genome shotgun (WGS) entry which is preliminary data.</text>
</comment>
<dbReference type="AlphaFoldDB" id="A0AAE3LDY3"/>
<keyword evidence="5" id="KW-1185">Reference proteome</keyword>
<evidence type="ECO:0000313" key="3">
    <source>
        <dbReference type="EMBL" id="MCU4716679.1"/>
    </source>
</evidence>
<evidence type="ECO:0000313" key="4">
    <source>
        <dbReference type="EMBL" id="MCU4725716.1"/>
    </source>
</evidence>
<sequence>MYRVLMPIDGSESRGQAQAEAVTAFPDAAESVHVTLLYVFDDEDEKETTAPEEIDGGRVAATRLRDAGITVEQSSRVGDPAIEILAAADEIDADQIVLGGRKRSPVGAILFGSVSQSVITDADRPVTVTGEVTR</sequence>
<feature type="domain" description="UspA" evidence="2">
    <location>
        <begin position="3"/>
        <end position="128"/>
    </location>
</feature>
<evidence type="ECO:0000313" key="5">
    <source>
        <dbReference type="Proteomes" id="UP001208186"/>
    </source>
</evidence>
<protein>
    <submittedName>
        <fullName evidence="4">Universal stress protein</fullName>
    </submittedName>
</protein>
<dbReference type="PANTHER" id="PTHR46268">
    <property type="entry name" value="STRESS RESPONSE PROTEIN NHAX"/>
    <property type="match status" value="1"/>
</dbReference>
<dbReference type="Proteomes" id="UP001208186">
    <property type="component" value="Unassembled WGS sequence"/>
</dbReference>
<dbReference type="PANTHER" id="PTHR46268:SF6">
    <property type="entry name" value="UNIVERSAL STRESS PROTEIN UP12"/>
    <property type="match status" value="1"/>
</dbReference>
<dbReference type="SUPFAM" id="SSF52402">
    <property type="entry name" value="Adenine nucleotide alpha hydrolases-like"/>
    <property type="match status" value="1"/>
</dbReference>
<dbReference type="CDD" id="cd00293">
    <property type="entry name" value="USP-like"/>
    <property type="match status" value="1"/>
</dbReference>
<dbReference type="InterPro" id="IPR014729">
    <property type="entry name" value="Rossmann-like_a/b/a_fold"/>
</dbReference>
<dbReference type="EMBL" id="JAOPKD010000001">
    <property type="protein sequence ID" value="MCU4725716.1"/>
    <property type="molecule type" value="Genomic_DNA"/>
</dbReference>
<evidence type="ECO:0000259" key="2">
    <source>
        <dbReference type="Pfam" id="PF00582"/>
    </source>
</evidence>
<reference evidence="4" key="1">
    <citation type="submission" date="2023-02" db="EMBL/GenBank/DDBJ databases">
        <title>Enrichment on poylsaccharides allowed isolation of novel metabolic and taxonomic groups of Haloarchaea.</title>
        <authorList>
            <person name="Sorokin D.Y."/>
            <person name="Elcheninov A.G."/>
            <person name="Khizhniak T.V."/>
            <person name="Kolganova T.V."/>
            <person name="Kublanov I.V."/>
        </authorList>
    </citation>
    <scope>NUCLEOTIDE SEQUENCE</scope>
    <source>
        <strain evidence="3 5">HArc-curdl5-1</strain>
        <strain evidence="4">HArc-curdl7</strain>
    </source>
</reference>
<dbReference type="InterPro" id="IPR006016">
    <property type="entry name" value="UspA"/>
</dbReference>
<comment type="similarity">
    <text evidence="1">Belongs to the universal stress protein A family.</text>
</comment>
<accession>A0AAE3LDY3</accession>
<dbReference type="PRINTS" id="PR01438">
    <property type="entry name" value="UNVRSLSTRESS"/>
</dbReference>
<dbReference type="Gene3D" id="3.40.50.620">
    <property type="entry name" value="HUPs"/>
    <property type="match status" value="1"/>
</dbReference>
<dbReference type="EMBL" id="JAOPKC010000001">
    <property type="protein sequence ID" value="MCU4716679.1"/>
    <property type="molecule type" value="Genomic_DNA"/>
</dbReference>
<organism evidence="4 6">
    <name type="scientific">Halapricum hydrolyticum</name>
    <dbReference type="NCBI Taxonomy" id="2979991"/>
    <lineage>
        <taxon>Archaea</taxon>
        <taxon>Methanobacteriati</taxon>
        <taxon>Methanobacteriota</taxon>
        <taxon>Stenosarchaea group</taxon>
        <taxon>Halobacteria</taxon>
        <taxon>Halobacteriales</taxon>
        <taxon>Haloarculaceae</taxon>
        <taxon>Halapricum</taxon>
    </lineage>
</organism>
<evidence type="ECO:0000256" key="1">
    <source>
        <dbReference type="ARBA" id="ARBA00008791"/>
    </source>
</evidence>
<proteinExistence type="inferred from homology"/>
<dbReference type="InterPro" id="IPR006015">
    <property type="entry name" value="Universal_stress_UspA"/>
</dbReference>
<dbReference type="Pfam" id="PF00582">
    <property type="entry name" value="Usp"/>
    <property type="match status" value="1"/>
</dbReference>